<dbReference type="EMBL" id="FZOS01000013">
    <property type="protein sequence ID" value="SNS69962.1"/>
    <property type="molecule type" value="Genomic_DNA"/>
</dbReference>
<organism evidence="2 3">
    <name type="scientific">Edaphosphingomonas laterariae</name>
    <dbReference type="NCBI Taxonomy" id="861865"/>
    <lineage>
        <taxon>Bacteria</taxon>
        <taxon>Pseudomonadati</taxon>
        <taxon>Pseudomonadota</taxon>
        <taxon>Alphaproteobacteria</taxon>
        <taxon>Sphingomonadales</taxon>
        <taxon>Rhizorhabdaceae</taxon>
        <taxon>Edaphosphingomonas</taxon>
    </lineage>
</organism>
<dbReference type="Proteomes" id="UP000198281">
    <property type="component" value="Unassembled WGS sequence"/>
</dbReference>
<gene>
    <name evidence="2" type="ORF">SAMN06295912_1131</name>
</gene>
<accession>A0A239GMB5</accession>
<feature type="region of interest" description="Disordered" evidence="1">
    <location>
        <begin position="1"/>
        <end position="25"/>
    </location>
</feature>
<feature type="compositionally biased region" description="Basic and acidic residues" evidence="1">
    <location>
        <begin position="1"/>
        <end position="14"/>
    </location>
</feature>
<name>A0A239GMB5_9SPHN</name>
<evidence type="ECO:0000313" key="2">
    <source>
        <dbReference type="EMBL" id="SNS69962.1"/>
    </source>
</evidence>
<evidence type="ECO:0000256" key="1">
    <source>
        <dbReference type="SAM" id="MobiDB-lite"/>
    </source>
</evidence>
<reference evidence="3" key="1">
    <citation type="submission" date="2017-06" db="EMBL/GenBank/DDBJ databases">
        <authorList>
            <person name="Varghese N."/>
            <person name="Submissions S."/>
        </authorList>
    </citation>
    <scope>NUCLEOTIDE SEQUENCE [LARGE SCALE GENOMIC DNA]</scope>
    <source>
        <strain evidence="3">LNB2</strain>
    </source>
</reference>
<proteinExistence type="predicted"/>
<keyword evidence="3" id="KW-1185">Reference proteome</keyword>
<evidence type="ECO:0000313" key="3">
    <source>
        <dbReference type="Proteomes" id="UP000198281"/>
    </source>
</evidence>
<sequence length="58" mass="6558">TQGDRFTDLERRGSDPGNTVSPPPVKGLLWGSPNTVNNHFTLLLPSMVNMRNYNEFIR</sequence>
<feature type="non-terminal residue" evidence="2">
    <location>
        <position position="1"/>
    </location>
</feature>
<protein>
    <submittedName>
        <fullName evidence="2">Uncharacterized protein</fullName>
    </submittedName>
</protein>
<dbReference type="AlphaFoldDB" id="A0A239GMB5"/>